<feature type="transmembrane region" description="Helical" evidence="1">
    <location>
        <begin position="149"/>
        <end position="168"/>
    </location>
</feature>
<feature type="transmembrane region" description="Helical" evidence="1">
    <location>
        <begin position="61"/>
        <end position="81"/>
    </location>
</feature>
<keyword evidence="1" id="KW-1133">Transmembrane helix</keyword>
<feature type="transmembrane region" description="Helical" evidence="1">
    <location>
        <begin position="225"/>
        <end position="248"/>
    </location>
</feature>
<feature type="transmembrane region" description="Helical" evidence="1">
    <location>
        <begin position="119"/>
        <end position="137"/>
    </location>
</feature>
<dbReference type="InterPro" id="IPR000620">
    <property type="entry name" value="EamA_dom"/>
</dbReference>
<feature type="domain" description="EamA" evidence="2">
    <location>
        <begin position="3"/>
        <end position="136"/>
    </location>
</feature>
<evidence type="ECO:0000313" key="4">
    <source>
        <dbReference type="Proteomes" id="UP000034682"/>
    </source>
</evidence>
<dbReference type="EMBL" id="LCOK01000044">
    <property type="protein sequence ID" value="KKU75730.1"/>
    <property type="molecule type" value="Genomic_DNA"/>
</dbReference>
<feature type="transmembrane region" description="Helical" evidence="1">
    <location>
        <begin position="260"/>
        <end position="280"/>
    </location>
</feature>
<dbReference type="AlphaFoldDB" id="A0A0G1W097"/>
<proteinExistence type="predicted"/>
<keyword evidence="1" id="KW-0812">Transmembrane</keyword>
<dbReference type="Gene3D" id="1.10.3730.20">
    <property type="match status" value="1"/>
</dbReference>
<protein>
    <submittedName>
        <fullName evidence="3">Membrane protein, DUF6 family</fullName>
    </submittedName>
</protein>
<dbReference type="SUPFAM" id="SSF103481">
    <property type="entry name" value="Multidrug resistance efflux transporter EmrE"/>
    <property type="match status" value="1"/>
</dbReference>
<dbReference type="Proteomes" id="UP000034682">
    <property type="component" value="Unassembled WGS sequence"/>
</dbReference>
<evidence type="ECO:0000256" key="1">
    <source>
        <dbReference type="SAM" id="Phobius"/>
    </source>
</evidence>
<dbReference type="GO" id="GO:0016020">
    <property type="term" value="C:membrane"/>
    <property type="evidence" value="ECO:0007669"/>
    <property type="project" value="InterPro"/>
</dbReference>
<dbReference type="Pfam" id="PF00892">
    <property type="entry name" value="EamA"/>
    <property type="match status" value="1"/>
</dbReference>
<comment type="caution">
    <text evidence="3">The sequence shown here is derived from an EMBL/GenBank/DDBJ whole genome shotgun (WGS) entry which is preliminary data.</text>
</comment>
<dbReference type="InterPro" id="IPR037185">
    <property type="entry name" value="EmrE-like"/>
</dbReference>
<name>A0A0G1W097_9BACT</name>
<gene>
    <name evidence="3" type="ORF">UY02_C0044G0010</name>
</gene>
<evidence type="ECO:0000259" key="2">
    <source>
        <dbReference type="Pfam" id="PF00892"/>
    </source>
</evidence>
<organism evidence="3 4">
    <name type="scientific">Candidatus Giovannonibacteria bacterium GW2011_GWB1_47_6b</name>
    <dbReference type="NCBI Taxonomy" id="1618655"/>
    <lineage>
        <taxon>Bacteria</taxon>
        <taxon>Candidatus Giovannoniibacteriota</taxon>
    </lineage>
</organism>
<feature type="transmembrane region" description="Helical" evidence="1">
    <location>
        <begin position="189"/>
        <end position="213"/>
    </location>
</feature>
<feature type="transmembrane region" description="Helical" evidence="1">
    <location>
        <begin position="34"/>
        <end position="54"/>
    </location>
</feature>
<reference evidence="3 4" key="1">
    <citation type="journal article" date="2015" name="Nature">
        <title>rRNA introns, odd ribosomes, and small enigmatic genomes across a large radiation of phyla.</title>
        <authorList>
            <person name="Brown C.T."/>
            <person name="Hug L.A."/>
            <person name="Thomas B.C."/>
            <person name="Sharon I."/>
            <person name="Castelle C.J."/>
            <person name="Singh A."/>
            <person name="Wilkins M.J."/>
            <person name="Williams K.H."/>
            <person name="Banfield J.F."/>
        </authorList>
    </citation>
    <scope>NUCLEOTIDE SEQUENCE [LARGE SCALE GENOMIC DNA]</scope>
</reference>
<keyword evidence="1" id="KW-0472">Membrane</keyword>
<evidence type="ECO:0000313" key="3">
    <source>
        <dbReference type="EMBL" id="KKU75730.1"/>
    </source>
</evidence>
<feature type="transmembrane region" description="Helical" evidence="1">
    <location>
        <begin position="93"/>
        <end position="112"/>
    </location>
</feature>
<accession>A0A0G1W097</accession>
<sequence>MLLWIPLAVGSYFFSALSQTVDKVLVSTNRLSPLAYAFYTGLFSIFPLIVFAPVGFELIPFGIFFLAFLSGAALVVALYFLYSALSSGDASRAVPLVGGASPIFILIFSYVFSGEVISLEEFLALFLLIVGGVLLSLEFREKEARFNGRVVIFSLGAAFFFASSFFLSKELFKALEEVSISRAPFFVGFFWGRFGSLVTAFFMLCIPGVWLKIREVSRTAERGSVSLFVINKVIAGGGFFLLNISIYFGPVSIINAMKGLEHFFVFILTAFATSFLPHALRESFDAHSVVVKLIGTTYIATALVLLIA</sequence>
<feature type="transmembrane region" description="Helical" evidence="1">
    <location>
        <begin position="286"/>
        <end position="307"/>
    </location>
</feature>